<name>A0A177A0I0_9PEZI</name>
<sequence length="122" mass="13605">MIQTRLGYDVLRTILTMNGTLGNDLEKQANEEQQQIEVMDTIARHPTVAVPYLDKKFPSPIESWLCVIGMVTGMSQSWWVGPIALRAGSAPFGGDLGFELGFGFASASYCVFRMVELRVFKR</sequence>
<dbReference type="InterPro" id="IPR026030">
    <property type="entry name" value="Pur-cyt_permease_Fcy2/21/22"/>
</dbReference>
<proteinExistence type="predicted"/>
<dbReference type="PANTHER" id="PTHR31806:SF1">
    <property type="entry name" value="PURINE-CYTOSINE PERMEASE FCY2-RELATED"/>
    <property type="match status" value="1"/>
</dbReference>
<dbReference type="GeneID" id="36291920"/>
<dbReference type="PANTHER" id="PTHR31806">
    <property type="entry name" value="PURINE-CYTOSINE PERMEASE FCY2-RELATED"/>
    <property type="match status" value="1"/>
</dbReference>
<dbReference type="OrthoDB" id="2116389at2759"/>
<reference evidence="2" key="1">
    <citation type="submission" date="2016-03" db="EMBL/GenBank/DDBJ databases">
        <title>Updated assembly of Pseudogymnoascus destructans, the fungus causing white-nose syndrome of bats.</title>
        <authorList>
            <person name="Palmer J.M."/>
            <person name="Drees K.P."/>
            <person name="Foster J.T."/>
            <person name="Lindner D.L."/>
        </authorList>
    </citation>
    <scope>NUCLEOTIDE SEQUENCE [LARGE SCALE GENOMIC DNA]</scope>
    <source>
        <strain evidence="2">20631-21</strain>
    </source>
</reference>
<dbReference type="AlphaFoldDB" id="A0A177A0I0"/>
<dbReference type="Proteomes" id="UP000077154">
    <property type="component" value="Unassembled WGS sequence"/>
</dbReference>
<dbReference type="EMBL" id="KV441415">
    <property type="protein sequence ID" value="OAF54791.2"/>
    <property type="molecule type" value="Genomic_DNA"/>
</dbReference>
<evidence type="ECO:0000313" key="2">
    <source>
        <dbReference type="EMBL" id="OAF54791.2"/>
    </source>
</evidence>
<dbReference type="GO" id="GO:0000329">
    <property type="term" value="C:fungal-type vacuole membrane"/>
    <property type="evidence" value="ECO:0007669"/>
    <property type="project" value="TreeGrafter"/>
</dbReference>
<organism evidence="2">
    <name type="scientific">Pseudogymnoascus destructans</name>
    <dbReference type="NCBI Taxonomy" id="655981"/>
    <lineage>
        <taxon>Eukaryota</taxon>
        <taxon>Fungi</taxon>
        <taxon>Dikarya</taxon>
        <taxon>Ascomycota</taxon>
        <taxon>Pezizomycotina</taxon>
        <taxon>Leotiomycetes</taxon>
        <taxon>Thelebolales</taxon>
        <taxon>Thelebolaceae</taxon>
        <taxon>Pseudogymnoascus</taxon>
    </lineage>
</organism>
<gene>
    <name evidence="2" type="primary">FCY2</name>
    <name evidence="2" type="ORF">VC83_08882</name>
</gene>
<accession>A0A177A0I0</accession>
<dbReference type="GO" id="GO:0022857">
    <property type="term" value="F:transmembrane transporter activity"/>
    <property type="evidence" value="ECO:0007669"/>
    <property type="project" value="InterPro"/>
</dbReference>
<dbReference type="RefSeq" id="XP_024320094.1">
    <property type="nucleotide sequence ID" value="XM_024472423.1"/>
</dbReference>
<dbReference type="VEuPathDB" id="FungiDB:GMDG_05549"/>
<protein>
    <submittedName>
        <fullName evidence="2">Purine-cytosine permease</fullName>
    </submittedName>
</protein>
<evidence type="ECO:0000256" key="1">
    <source>
        <dbReference type="ARBA" id="ARBA00022448"/>
    </source>
</evidence>
<keyword evidence="1" id="KW-0813">Transport</keyword>
<dbReference type="GO" id="GO:0005886">
    <property type="term" value="C:plasma membrane"/>
    <property type="evidence" value="ECO:0007669"/>
    <property type="project" value="TreeGrafter"/>
</dbReference>